<evidence type="ECO:0000259" key="1">
    <source>
        <dbReference type="Pfam" id="PF13229"/>
    </source>
</evidence>
<name>A0A381W7D0_9ZZZZ</name>
<proteinExistence type="predicted"/>
<sequence>HALTLVRDAETPTTIYLNPGVYSPTTNGEKFPIVLPDNVELIGDESENTILDAEASANDQAAVMIIKEVENVRVANLTLTGGSSEGHGCTGGGGLLIAANDMYNLFQGDGGTGVDVVSTPLIENVIIEGNHSYNGGGLAFFRTHGPVLNNVIIRNNTATAFGGGLFSYGGGFTMTDVTVTYNQNQGNGQGGGMMLAGTEGTFDNMTITNNTAYESHGGGIWTNNSGDNEEGWVMTNSTISGNNGHWFGGGIMFAWSHPTVINSTISDNTSGWGGGGIFGLESGFTLKESMVSYNSSSGGGGGIYVWGPLYGVAPPVIEDCIVSGNTTGNIAGGIGLEEYVNAIITRTLVVDNHSANNIGGINVYGTYAAFNNITVSGNTSGGGGIGVSNGGHIDLTNSIIWDNTGDEIMFAGGSSTVTYSDIEGGFDGEGNIDADPLFTDAWIGDFTINSFSPCYDAGTADTDGDGNDDITDYFGSAPDMGAFEYCAGGEYVDDCGICDGDNSACTGCTDPDALNFDEENIFEDGSCLYAIEQDVWVSTTGDDSLNTGLDADSPFKTLTNALWRIAQSEGSPYTVHILEGVYSPSTTGELFPINTKSHVNISGSGEGITIIDAEETHRVLNIIENESISISDLTLTGGFANIEDEENDRGGGIYMSESSPVLTNLSIINNTADDDGGGMFLINSNPTMSNMRISGNMANDHSGGMFLWNSNPTMTNVTISGNTAIDDGGGMYQLDSAPTMTNVTISDNTADDDGGGMYLNTSSPILINSIIWNNEPVSIHVNGNESPDISYSDIEGDWQGEGNIDVDPLFCNPDSGDYNLTENSPCIGTGFEGANMGANAVGCGTLSTEKDVIPLQFVLHQNYPNPFNPVTTLRYDLPEDAMVTITVYNMMGRQVSTLVSSQQNAGYKSVQWNATNNSGQPISAGLYIYTIQAGEFRQTRKMIFLK</sequence>
<evidence type="ECO:0000259" key="2">
    <source>
        <dbReference type="Pfam" id="PF13860"/>
    </source>
</evidence>
<dbReference type="InterPro" id="IPR012334">
    <property type="entry name" value="Pectin_lyas_fold"/>
</dbReference>
<feature type="domain" description="Right handed beta helix" evidence="1">
    <location>
        <begin position="204"/>
        <end position="379"/>
    </location>
</feature>
<dbReference type="InterPro" id="IPR006626">
    <property type="entry name" value="PbH1"/>
</dbReference>
<dbReference type="EMBL" id="UINC01010939">
    <property type="protein sequence ID" value="SVA48466.1"/>
    <property type="molecule type" value="Genomic_DNA"/>
</dbReference>
<dbReference type="Pfam" id="PF13229">
    <property type="entry name" value="Beta_helix"/>
    <property type="match status" value="2"/>
</dbReference>
<dbReference type="NCBIfam" id="TIGR04183">
    <property type="entry name" value="Por_Secre_tail"/>
    <property type="match status" value="1"/>
</dbReference>
<feature type="domain" description="FlgD/Vpr Ig-like" evidence="2">
    <location>
        <begin position="872"/>
        <end position="933"/>
    </location>
</feature>
<dbReference type="PANTHER" id="PTHR11319">
    <property type="entry name" value="G PROTEIN-COUPLED RECEPTOR-RELATED"/>
    <property type="match status" value="1"/>
</dbReference>
<protein>
    <recommendedName>
        <fullName evidence="4">FlgD Ig-like domain-containing protein</fullName>
    </recommendedName>
</protein>
<gene>
    <name evidence="3" type="ORF">METZ01_LOCUS101320</name>
</gene>
<dbReference type="Gene3D" id="2.160.20.10">
    <property type="entry name" value="Single-stranded right-handed beta-helix, Pectin lyase-like"/>
    <property type="match status" value="3"/>
</dbReference>
<dbReference type="Pfam" id="PF13860">
    <property type="entry name" value="FlgD_ig"/>
    <property type="match status" value="1"/>
</dbReference>
<evidence type="ECO:0000313" key="3">
    <source>
        <dbReference type="EMBL" id="SVA48466.1"/>
    </source>
</evidence>
<organism evidence="3">
    <name type="scientific">marine metagenome</name>
    <dbReference type="NCBI Taxonomy" id="408172"/>
    <lineage>
        <taxon>unclassified sequences</taxon>
        <taxon>metagenomes</taxon>
        <taxon>ecological metagenomes</taxon>
    </lineage>
</organism>
<dbReference type="InterPro" id="IPR025965">
    <property type="entry name" value="FlgD/Vpr_Ig-like"/>
</dbReference>
<feature type="non-terminal residue" evidence="3">
    <location>
        <position position="1"/>
    </location>
</feature>
<reference evidence="3" key="1">
    <citation type="submission" date="2018-05" db="EMBL/GenBank/DDBJ databases">
        <authorList>
            <person name="Lanie J.A."/>
            <person name="Ng W.-L."/>
            <person name="Kazmierczak K.M."/>
            <person name="Andrzejewski T.M."/>
            <person name="Davidsen T.M."/>
            <person name="Wayne K.J."/>
            <person name="Tettelin H."/>
            <person name="Glass J.I."/>
            <person name="Rusch D."/>
            <person name="Podicherti R."/>
            <person name="Tsui H.-C.T."/>
            <person name="Winkler M.E."/>
        </authorList>
    </citation>
    <scope>NUCLEOTIDE SEQUENCE</scope>
</reference>
<accession>A0A381W7D0</accession>
<dbReference type="InterPro" id="IPR039448">
    <property type="entry name" value="Beta_helix"/>
</dbReference>
<dbReference type="SUPFAM" id="SSF51126">
    <property type="entry name" value="Pectin lyase-like"/>
    <property type="match status" value="3"/>
</dbReference>
<dbReference type="Gene3D" id="2.60.40.4070">
    <property type="match status" value="1"/>
</dbReference>
<feature type="domain" description="Right handed beta helix" evidence="1">
    <location>
        <begin position="626"/>
        <end position="789"/>
    </location>
</feature>
<evidence type="ECO:0008006" key="4">
    <source>
        <dbReference type="Google" id="ProtNLM"/>
    </source>
</evidence>
<dbReference type="PANTHER" id="PTHR11319:SF35">
    <property type="entry name" value="OUTER MEMBRANE PROTEIN PMPC-RELATED"/>
    <property type="match status" value="1"/>
</dbReference>
<dbReference type="SMART" id="SM00710">
    <property type="entry name" value="PbH1"/>
    <property type="match status" value="12"/>
</dbReference>
<dbReference type="AlphaFoldDB" id="A0A381W7D0"/>
<dbReference type="InterPro" id="IPR011050">
    <property type="entry name" value="Pectin_lyase_fold/virulence"/>
</dbReference>
<dbReference type="InterPro" id="IPR026444">
    <property type="entry name" value="Secre_tail"/>
</dbReference>